<dbReference type="RefSeq" id="XP_040632767.1">
    <property type="nucleotide sequence ID" value="XM_040767913.1"/>
</dbReference>
<dbReference type="HOGENOM" id="CLU_536375_0_0_1"/>
<feature type="transmembrane region" description="Helical" evidence="6">
    <location>
        <begin position="168"/>
        <end position="188"/>
    </location>
</feature>
<dbReference type="InterPro" id="IPR050699">
    <property type="entry name" value="RNA-DNA_Helicase"/>
</dbReference>
<dbReference type="EMBL" id="JH795856">
    <property type="protein sequence ID" value="EJU05873.1"/>
    <property type="molecule type" value="Genomic_DNA"/>
</dbReference>
<dbReference type="OrthoDB" id="72269at2759"/>
<dbReference type="InterPro" id="IPR027417">
    <property type="entry name" value="P-loop_NTPase"/>
</dbReference>
<organism evidence="8 9">
    <name type="scientific">Dacryopinax primogenitus (strain DJM 731)</name>
    <name type="common">Brown rot fungus</name>
    <dbReference type="NCBI Taxonomy" id="1858805"/>
    <lineage>
        <taxon>Eukaryota</taxon>
        <taxon>Fungi</taxon>
        <taxon>Dikarya</taxon>
        <taxon>Basidiomycota</taxon>
        <taxon>Agaricomycotina</taxon>
        <taxon>Dacrymycetes</taxon>
        <taxon>Dacrymycetales</taxon>
        <taxon>Dacrymycetaceae</taxon>
        <taxon>Dacryopinax</taxon>
    </lineage>
</organism>
<dbReference type="GO" id="GO:0016787">
    <property type="term" value="F:hydrolase activity"/>
    <property type="evidence" value="ECO:0007669"/>
    <property type="project" value="UniProtKB-KW"/>
</dbReference>
<gene>
    <name evidence="8" type="ORF">DACRYDRAFT_104362</name>
</gene>
<evidence type="ECO:0000256" key="1">
    <source>
        <dbReference type="ARBA" id="ARBA00022741"/>
    </source>
</evidence>
<dbReference type="AlphaFoldDB" id="M5GGQ0"/>
<dbReference type="InterPro" id="IPR055206">
    <property type="entry name" value="DEXQc_SUV3"/>
</dbReference>
<name>M5GGQ0_DACPD</name>
<evidence type="ECO:0000256" key="2">
    <source>
        <dbReference type="ARBA" id="ARBA00022801"/>
    </source>
</evidence>
<keyword evidence="6" id="KW-0472">Membrane</keyword>
<sequence length="508" mass="55588">MSTKDAATPTSREKPASPSAPSKNPAKTLASVPLPAIVIVLIFSSLSAIAWAIIWTPVRNQSPDATLTLMTFCPPKGPPARYALVPAWLGGWTVLANDALCQLTTFFSLIIHSPWPEISPGTAPGGGGRELTWELVVTIIPVLGVLFLEAERPSASVWIRYPVFWGLLYQNIAGATIFPICYMLLFVTSPPRLPIPSHRGEAVFVGIIIGYGIPTLGMLFFQDDRWALLWQFFPLTVPVARDVWATIRPAAKGPDPELGDFWARMAQGLGVVLGTVVHVLALLEAAPLDGGYNRMWTAYARTFLPVLPLPNPLQDPQGHLWHSLANFLKWNWIFIWLSTWVAALIAVVQTRTARARKEFQELGTWALMAAAFVLMGPAASFHVPPATLSSLIPKFLTDARNQLSHPDLHVARKWNLLARACNLLTGEEQRWVGERASHLACTVEMTPCGTELDVVVLDEIQLLADPDRGSSWMQVLLGANAQEVHVCGEDTAVGLVQRIAEECGTSSR</sequence>
<evidence type="ECO:0000259" key="7">
    <source>
        <dbReference type="Pfam" id="PF22527"/>
    </source>
</evidence>
<feature type="transmembrane region" description="Helical" evidence="6">
    <location>
        <begin position="362"/>
        <end position="383"/>
    </location>
</feature>
<dbReference type="Proteomes" id="UP000030653">
    <property type="component" value="Unassembled WGS sequence"/>
</dbReference>
<feature type="transmembrane region" description="Helical" evidence="6">
    <location>
        <begin position="32"/>
        <end position="54"/>
    </location>
</feature>
<protein>
    <recommendedName>
        <fullName evidence="7">ATP-dependent RNA helicase SUV3 DEXQ-box helicase domain-containing protein</fullName>
    </recommendedName>
</protein>
<dbReference type="GO" id="GO:0005524">
    <property type="term" value="F:ATP binding"/>
    <property type="evidence" value="ECO:0007669"/>
    <property type="project" value="UniProtKB-KW"/>
</dbReference>
<dbReference type="PANTHER" id="PTHR12131">
    <property type="entry name" value="ATP-DEPENDENT RNA AND DNA HELICASE"/>
    <property type="match status" value="1"/>
</dbReference>
<accession>M5GGQ0</accession>
<feature type="compositionally biased region" description="Polar residues" evidence="5">
    <location>
        <begin position="1"/>
        <end position="10"/>
    </location>
</feature>
<dbReference type="GO" id="GO:0000965">
    <property type="term" value="P:mitochondrial RNA 3'-end processing"/>
    <property type="evidence" value="ECO:0007669"/>
    <property type="project" value="TreeGrafter"/>
</dbReference>
<proteinExistence type="predicted"/>
<keyword evidence="4" id="KW-0067">ATP-binding</keyword>
<evidence type="ECO:0000313" key="8">
    <source>
        <dbReference type="EMBL" id="EJU05873.1"/>
    </source>
</evidence>
<evidence type="ECO:0000256" key="3">
    <source>
        <dbReference type="ARBA" id="ARBA00022806"/>
    </source>
</evidence>
<keyword evidence="1" id="KW-0547">Nucleotide-binding</keyword>
<feature type="compositionally biased region" description="Low complexity" evidence="5">
    <location>
        <begin position="16"/>
        <end position="26"/>
    </location>
</feature>
<evidence type="ECO:0000313" key="9">
    <source>
        <dbReference type="Proteomes" id="UP000030653"/>
    </source>
</evidence>
<dbReference type="GO" id="GO:0045025">
    <property type="term" value="C:mitochondrial degradosome"/>
    <property type="evidence" value="ECO:0007669"/>
    <property type="project" value="TreeGrafter"/>
</dbReference>
<evidence type="ECO:0000256" key="6">
    <source>
        <dbReference type="SAM" id="Phobius"/>
    </source>
</evidence>
<keyword evidence="6" id="KW-0812">Transmembrane</keyword>
<keyword evidence="9" id="KW-1185">Reference proteome</keyword>
<feature type="transmembrane region" description="Helical" evidence="6">
    <location>
        <begin position="330"/>
        <end position="350"/>
    </location>
</feature>
<keyword evidence="3" id="KW-0347">Helicase</keyword>
<dbReference type="STRING" id="1858805.M5GGQ0"/>
<feature type="transmembrane region" description="Helical" evidence="6">
    <location>
        <begin position="268"/>
        <end position="286"/>
    </location>
</feature>
<dbReference type="Gene3D" id="3.40.50.300">
    <property type="entry name" value="P-loop containing nucleotide triphosphate hydrolases"/>
    <property type="match status" value="1"/>
</dbReference>
<dbReference type="GO" id="GO:0004386">
    <property type="term" value="F:helicase activity"/>
    <property type="evidence" value="ECO:0007669"/>
    <property type="project" value="UniProtKB-KW"/>
</dbReference>
<keyword evidence="2" id="KW-0378">Hydrolase</keyword>
<feature type="domain" description="ATP-dependent RNA helicase SUV3 DEXQ-box helicase" evidence="7">
    <location>
        <begin position="410"/>
        <end position="505"/>
    </location>
</feature>
<dbReference type="GeneID" id="63682975"/>
<dbReference type="Pfam" id="PF22527">
    <property type="entry name" value="DEXQc_Suv3"/>
    <property type="match status" value="1"/>
</dbReference>
<feature type="region of interest" description="Disordered" evidence="5">
    <location>
        <begin position="1"/>
        <end position="26"/>
    </location>
</feature>
<dbReference type="PANTHER" id="PTHR12131:SF1">
    <property type="entry name" value="ATP-DEPENDENT RNA HELICASE SUPV3L1, MITOCHONDRIAL-RELATED"/>
    <property type="match status" value="1"/>
</dbReference>
<feature type="transmembrane region" description="Helical" evidence="6">
    <location>
        <begin position="200"/>
        <end position="221"/>
    </location>
</feature>
<keyword evidence="6" id="KW-1133">Transmembrane helix</keyword>
<evidence type="ECO:0000256" key="4">
    <source>
        <dbReference type="ARBA" id="ARBA00022840"/>
    </source>
</evidence>
<reference evidence="8 9" key="1">
    <citation type="journal article" date="2012" name="Science">
        <title>The Paleozoic origin of enzymatic lignin decomposition reconstructed from 31 fungal genomes.</title>
        <authorList>
            <person name="Floudas D."/>
            <person name="Binder M."/>
            <person name="Riley R."/>
            <person name="Barry K."/>
            <person name="Blanchette R.A."/>
            <person name="Henrissat B."/>
            <person name="Martinez A.T."/>
            <person name="Otillar R."/>
            <person name="Spatafora J.W."/>
            <person name="Yadav J.S."/>
            <person name="Aerts A."/>
            <person name="Benoit I."/>
            <person name="Boyd A."/>
            <person name="Carlson A."/>
            <person name="Copeland A."/>
            <person name="Coutinho P.M."/>
            <person name="de Vries R.P."/>
            <person name="Ferreira P."/>
            <person name="Findley K."/>
            <person name="Foster B."/>
            <person name="Gaskell J."/>
            <person name="Glotzer D."/>
            <person name="Gorecki P."/>
            <person name="Heitman J."/>
            <person name="Hesse C."/>
            <person name="Hori C."/>
            <person name="Igarashi K."/>
            <person name="Jurgens J.A."/>
            <person name="Kallen N."/>
            <person name="Kersten P."/>
            <person name="Kohler A."/>
            <person name="Kuees U."/>
            <person name="Kumar T.K.A."/>
            <person name="Kuo A."/>
            <person name="LaButti K."/>
            <person name="Larrondo L.F."/>
            <person name="Lindquist E."/>
            <person name="Ling A."/>
            <person name="Lombard V."/>
            <person name="Lucas S."/>
            <person name="Lundell T."/>
            <person name="Martin R."/>
            <person name="McLaughlin D.J."/>
            <person name="Morgenstern I."/>
            <person name="Morin E."/>
            <person name="Murat C."/>
            <person name="Nagy L.G."/>
            <person name="Nolan M."/>
            <person name="Ohm R.A."/>
            <person name="Patyshakuliyeva A."/>
            <person name="Rokas A."/>
            <person name="Ruiz-Duenas F.J."/>
            <person name="Sabat G."/>
            <person name="Salamov A."/>
            <person name="Samejima M."/>
            <person name="Schmutz J."/>
            <person name="Slot J.C."/>
            <person name="St John F."/>
            <person name="Stenlid J."/>
            <person name="Sun H."/>
            <person name="Sun S."/>
            <person name="Syed K."/>
            <person name="Tsang A."/>
            <person name="Wiebenga A."/>
            <person name="Young D."/>
            <person name="Pisabarro A."/>
            <person name="Eastwood D.C."/>
            <person name="Martin F."/>
            <person name="Cullen D."/>
            <person name="Grigoriev I.V."/>
            <person name="Hibbett D.S."/>
        </authorList>
    </citation>
    <scope>NUCLEOTIDE SEQUENCE [LARGE SCALE GENOMIC DNA]</scope>
    <source>
        <strain evidence="8 9">DJM-731 SS1</strain>
    </source>
</reference>
<evidence type="ECO:0000256" key="5">
    <source>
        <dbReference type="SAM" id="MobiDB-lite"/>
    </source>
</evidence>